<name>A0ABS5EVY7_9PROT</name>
<proteinExistence type="predicted"/>
<accession>A0ABS5EVY7</accession>
<protein>
    <submittedName>
        <fullName evidence="2">DUF1214 domain-containing protein</fullName>
    </submittedName>
</protein>
<evidence type="ECO:0000313" key="3">
    <source>
        <dbReference type="Proteomes" id="UP001196870"/>
    </source>
</evidence>
<evidence type="ECO:0000313" key="2">
    <source>
        <dbReference type="EMBL" id="MBR0664388.1"/>
    </source>
</evidence>
<evidence type="ECO:0000259" key="1">
    <source>
        <dbReference type="Pfam" id="PF06742"/>
    </source>
</evidence>
<keyword evidence="3" id="KW-1185">Reference proteome</keyword>
<reference evidence="3" key="1">
    <citation type="journal article" date="2021" name="Syst. Appl. Microbiol.">
        <title>Roseomonas hellenica sp. nov., isolated from roots of wild-growing Alkanna tinctoria.</title>
        <authorList>
            <person name="Rat A."/>
            <person name="Naranjo H.D."/>
            <person name="Lebbe L."/>
            <person name="Cnockaert M."/>
            <person name="Krigas N."/>
            <person name="Grigoriadou K."/>
            <person name="Maloupa E."/>
            <person name="Willems A."/>
        </authorList>
    </citation>
    <scope>NUCLEOTIDE SEQUENCE [LARGE SCALE GENOMIC DNA]</scope>
    <source>
        <strain evidence="3">LMG 31523</strain>
    </source>
</reference>
<sequence>MVSDHRGEVPIGRRHDGELLPGCHRQVRVGEVPHEPRHLVAAQLDCVRICDLDTAAFIRETPRVGLDSYNRSLVRNAHGSIDIHFGSAAPAGRDANWIPTVAGRPWFCLFRFYGPARCRRGRRTVRRSCRAVPPSAR</sequence>
<dbReference type="Proteomes" id="UP001196870">
    <property type="component" value="Unassembled WGS sequence"/>
</dbReference>
<organism evidence="2 3">
    <name type="scientific">Plastoroseomonas hellenica</name>
    <dbReference type="NCBI Taxonomy" id="2687306"/>
    <lineage>
        <taxon>Bacteria</taxon>
        <taxon>Pseudomonadati</taxon>
        <taxon>Pseudomonadota</taxon>
        <taxon>Alphaproteobacteria</taxon>
        <taxon>Acetobacterales</taxon>
        <taxon>Acetobacteraceae</taxon>
        <taxon>Plastoroseomonas</taxon>
    </lineage>
</organism>
<dbReference type="Gene3D" id="2.60.120.600">
    <property type="entry name" value="Domain of unknown function DUF1214, C-terminal domain"/>
    <property type="match status" value="1"/>
</dbReference>
<comment type="caution">
    <text evidence="2">The sequence shown here is derived from an EMBL/GenBank/DDBJ whole genome shotgun (WGS) entry which is preliminary data.</text>
</comment>
<dbReference type="InterPro" id="IPR037049">
    <property type="entry name" value="DUF1214_C_sf"/>
</dbReference>
<dbReference type="EMBL" id="JAAGBB010000008">
    <property type="protein sequence ID" value="MBR0664388.1"/>
    <property type="molecule type" value="Genomic_DNA"/>
</dbReference>
<dbReference type="InterPro" id="IPR010621">
    <property type="entry name" value="DUF1214"/>
</dbReference>
<feature type="domain" description="DUF1214" evidence="1">
    <location>
        <begin position="51"/>
        <end position="116"/>
    </location>
</feature>
<gene>
    <name evidence="2" type="ORF">GXW71_08480</name>
</gene>
<dbReference type="SUPFAM" id="SSF160935">
    <property type="entry name" value="VPA0735-like"/>
    <property type="match status" value="1"/>
</dbReference>
<dbReference type="Pfam" id="PF06742">
    <property type="entry name" value="DUF1214"/>
    <property type="match status" value="1"/>
</dbReference>